<keyword evidence="6" id="KW-1185">Reference proteome</keyword>
<dbReference type="Pfam" id="PF17167">
    <property type="entry name" value="Glyco_hydro_94"/>
    <property type="match status" value="1"/>
</dbReference>
<gene>
    <name evidence="5" type="primary">cbpA</name>
    <name evidence="5" type="ORF">NO1_0318</name>
</gene>
<dbReference type="Gene3D" id="2.60.420.10">
    <property type="entry name" value="Maltose phosphorylase, domain 3"/>
    <property type="match status" value="1"/>
</dbReference>
<dbReference type="GO" id="GO:0030246">
    <property type="term" value="F:carbohydrate binding"/>
    <property type="evidence" value="ECO:0007669"/>
    <property type="project" value="InterPro"/>
</dbReference>
<accession>A0A388T8A9</accession>
<dbReference type="SUPFAM" id="SSF48208">
    <property type="entry name" value="Six-hairpin glycosidases"/>
    <property type="match status" value="1"/>
</dbReference>
<name>A0A388T8A9_TERA1</name>
<dbReference type="Gene3D" id="1.20.890.20">
    <property type="entry name" value="mpn423 like domain"/>
    <property type="match status" value="1"/>
</dbReference>
<reference evidence="5 6" key="1">
    <citation type="journal article" date="2019" name="ISME J.">
        <title>Genome analyses of uncultured TG2/ZB3 bacteria in 'Margulisbacteria' specifically attached to ectosymbiotic spirochetes of protists in the termite gut.</title>
        <authorList>
            <person name="Utami Y.D."/>
            <person name="Kuwahara H."/>
            <person name="Igai K."/>
            <person name="Murakami T."/>
            <person name="Sugaya K."/>
            <person name="Morikawa T."/>
            <person name="Nagura Y."/>
            <person name="Yuki M."/>
            <person name="Deevong P."/>
            <person name="Inoue T."/>
            <person name="Kihara K."/>
            <person name="Lo N."/>
            <person name="Yamada A."/>
            <person name="Ohkuma M."/>
            <person name="Hongoh Y."/>
        </authorList>
    </citation>
    <scope>NUCLEOTIDE SEQUENCE [LARGE SCALE GENOMIC DNA]</scope>
    <source>
        <strain evidence="5">NkOx7-01</strain>
    </source>
</reference>
<organism evidence="5 6">
    <name type="scientific">Termititenax aidoneus</name>
    <dbReference type="NCBI Taxonomy" id="2218524"/>
    <lineage>
        <taxon>Bacteria</taxon>
        <taxon>Bacillati</taxon>
        <taxon>Candidatus Margulisiibacteriota</taxon>
        <taxon>Candidatus Termititenacia</taxon>
        <taxon>Candidatus Termititenacales</taxon>
        <taxon>Candidatus Termititenacaceae</taxon>
        <taxon>Candidatus Termititenax</taxon>
    </lineage>
</organism>
<evidence type="ECO:0000313" key="5">
    <source>
        <dbReference type="EMBL" id="GBR72861.1"/>
    </source>
</evidence>
<sequence>MTNYGYFDDKNKEYVITDPKTPLKWINYIGTLQFGGFVDHTGGALLCKGDPALNRITKYIPQMPAAEFKGSTLYLRFKTKDGYKVFSPFFVPTLDKYDLFESHVGLSYQKIVSEFYGIRTEVTIFVPNGEPVEIRDITITNKSGQPLEIDAVSVVEYTHFDALKQLTNADWVPQTMTARLNDRHGFKIVTQYAFMKKDTAVNYLTSNYPISSFETDRKKFLGDNEYGTWTNPLALQNAELSNYEANRGNNIGALLQRLGVLKNGESKRLVVLLGQDESVEKALPLIQKYQDVRNVDAAFQALADFWDKYLAILQIETPDAGFNSMVNVHNPRQCHVTKNWSRDLSYNQLGFGGRGIGYRDSSQDIIGVMAHMPEEGMTLLRQILSVQKPDGSAMHQFYASTMEANAGDSREEKGHDWYSDDHLWPIYPVTAYIKETGNTKILDEEITFYDKTKPLEQREKATVFEHLDRALEFTRTHVGQHGLPLLGFADWNDTVNLKGDAESVFTCCLYGRALLKMIELCEFLQKKDYVAKYKKYYAEMKQAFQKSAWDGEWFVRWFEADGTPLGSHKNDGSKLFVNAQSWPLLAGFAEPEKAKIALESLRQKLNTKYGVKISWPSYNGFDWRKGGVTTYPPGAKENGGIFLHTNPWVMFAETLMGRGDRAFEYYNQVNPAAKNEIIDIFEAAPYNYPQNILGDDHPQFGLGRNSWLSGTASWMYTVSTKYILGVIPTYAGLQINPCIPQSWPEFKMTRVYRGIAYQITVKNPEKVSKGVKKILVNGQEIKGIVVPVQSRDAAVEVIMGQGGETDELSKIYWPG</sequence>
<evidence type="ECO:0000259" key="4">
    <source>
        <dbReference type="Pfam" id="PF17167"/>
    </source>
</evidence>
<protein>
    <submittedName>
        <fullName evidence="5">Cellobiose phosphorylase</fullName>
    </submittedName>
</protein>
<evidence type="ECO:0000256" key="2">
    <source>
        <dbReference type="ARBA" id="ARBA00022679"/>
    </source>
</evidence>
<dbReference type="InterPro" id="IPR012341">
    <property type="entry name" value="6hp_glycosidase-like_sf"/>
</dbReference>
<dbReference type="GO" id="GO:0005975">
    <property type="term" value="P:carbohydrate metabolic process"/>
    <property type="evidence" value="ECO:0007669"/>
    <property type="project" value="InterPro"/>
</dbReference>
<evidence type="ECO:0000259" key="3">
    <source>
        <dbReference type="Pfam" id="PF06165"/>
    </source>
</evidence>
<feature type="domain" description="Glycosyl hydrolase 94 supersandwich" evidence="3">
    <location>
        <begin position="12"/>
        <end position="291"/>
    </location>
</feature>
<dbReference type="PANTHER" id="PTHR37469:SF2">
    <property type="entry name" value="CELLOBIONIC ACID PHOSPHORYLASE"/>
    <property type="match status" value="1"/>
</dbReference>
<dbReference type="Gene3D" id="2.70.98.40">
    <property type="entry name" value="Glycoside hydrolase, family 65, N-terminal domain"/>
    <property type="match status" value="1"/>
</dbReference>
<dbReference type="InterPro" id="IPR011013">
    <property type="entry name" value="Gal_mutarotase_sf_dom"/>
</dbReference>
<dbReference type="Gene3D" id="1.50.10.10">
    <property type="match status" value="1"/>
</dbReference>
<dbReference type="InterPro" id="IPR052047">
    <property type="entry name" value="GH94_Enzymes"/>
</dbReference>
<dbReference type="PANTHER" id="PTHR37469">
    <property type="entry name" value="CELLOBIONIC ACID PHOSPHORYLASE-RELATED"/>
    <property type="match status" value="1"/>
</dbReference>
<evidence type="ECO:0000313" key="6">
    <source>
        <dbReference type="Proteomes" id="UP000269352"/>
    </source>
</evidence>
<dbReference type="SUPFAM" id="SSF74650">
    <property type="entry name" value="Galactose mutarotase-like"/>
    <property type="match status" value="1"/>
</dbReference>
<keyword evidence="2" id="KW-0808">Transferase</keyword>
<comment type="caution">
    <text evidence="5">The sequence shown here is derived from an EMBL/GenBank/DDBJ whole genome shotgun (WGS) entry which is preliminary data.</text>
</comment>
<dbReference type="Proteomes" id="UP000269352">
    <property type="component" value="Unassembled WGS sequence"/>
</dbReference>
<dbReference type="InterPro" id="IPR008928">
    <property type="entry name" value="6-hairpin_glycosidase_sf"/>
</dbReference>
<proteinExistence type="predicted"/>
<feature type="domain" description="Glycosyl hydrolase 94 catalytic" evidence="4">
    <location>
        <begin position="305"/>
        <end position="725"/>
    </location>
</feature>
<keyword evidence="1" id="KW-0328">Glycosyltransferase</keyword>
<dbReference type="InterPro" id="IPR037018">
    <property type="entry name" value="GH65_N"/>
</dbReference>
<dbReference type="GO" id="GO:0016757">
    <property type="term" value="F:glycosyltransferase activity"/>
    <property type="evidence" value="ECO:0007669"/>
    <property type="project" value="UniProtKB-KW"/>
</dbReference>
<dbReference type="EMBL" id="BGZN01000003">
    <property type="protein sequence ID" value="GBR72861.1"/>
    <property type="molecule type" value="Genomic_DNA"/>
</dbReference>
<dbReference type="AlphaFoldDB" id="A0A388T8A9"/>
<dbReference type="InterPro" id="IPR033432">
    <property type="entry name" value="GH94_catalytic"/>
</dbReference>
<dbReference type="Pfam" id="PF06165">
    <property type="entry name" value="GH94_b-supersand"/>
    <property type="match status" value="1"/>
</dbReference>
<evidence type="ECO:0000256" key="1">
    <source>
        <dbReference type="ARBA" id="ARBA00022676"/>
    </source>
</evidence>
<dbReference type="InterPro" id="IPR010383">
    <property type="entry name" value="Glyco_hydrolase_94_b-supersand"/>
</dbReference>